<sequence length="470" mass="51643">MHIDELNTPLCLNSATPKSQHPQAFFGDHEPLLTGSPSNSLSECDNRCSTKMCQNGKSSNGQTCSSETSINSSQSVNTAKTDQKLQFQIKGSISTNLPLNAQNLNSPGLSASFFQFSPIVEHFLQSFTRNQGLPVLDPKTPNSSEMPDLTKIHQSISCSIMPATALGSQCCCERTCPSIQHHQNNIPTMVSSTAQTSALVHMAPTTNSSLQQSRPNSSASTATSSGLEAIHHSPHQQHQMNFGGEMCQMNFKHEPTFNEWPSFQPAPIFLPPAQSHSVGPTSLNHPDNYFDGAKERRSTFSVVSSINDGNALKQRPASLSGLLCVGRTRTARLDEEMEEIGREDVDVSQRNSKTPIQERPHQCPIENCDKRFSRSDELTRHIRIHTGQKPFQCKICMRAFSRSDHLTTHVRTHTGEKPFCCEICGRKFARSDERKRHTKVHSKQKGVGGRRLSVSSGGSEGVGGHLVGEL</sequence>
<comment type="similarity">
    <text evidence="3">Belongs to the EGR C2H2-type zinc-finger protein family.</text>
</comment>
<proteinExistence type="inferred from homology"/>
<feature type="region of interest" description="Disordered" evidence="14">
    <location>
        <begin position="341"/>
        <end position="361"/>
    </location>
</feature>
<dbReference type="InterPro" id="IPR036236">
    <property type="entry name" value="Znf_C2H2_sf"/>
</dbReference>
<evidence type="ECO:0000256" key="2">
    <source>
        <dbReference type="ARBA" id="ARBA00004496"/>
    </source>
</evidence>
<dbReference type="Gene3D" id="3.30.160.60">
    <property type="entry name" value="Classic Zinc Finger"/>
    <property type="match status" value="3"/>
</dbReference>
<dbReference type="WBParaSite" id="scaffold1445_cov257.g3106">
    <property type="protein sequence ID" value="scaffold1445_cov257.g3106"/>
    <property type="gene ID" value="scaffold1445_cov257.g3106"/>
</dbReference>
<dbReference type="SUPFAM" id="SSF57667">
    <property type="entry name" value="beta-beta-alpha zinc fingers"/>
    <property type="match status" value="2"/>
</dbReference>
<evidence type="ECO:0000259" key="15">
    <source>
        <dbReference type="PROSITE" id="PS50157"/>
    </source>
</evidence>
<evidence type="ECO:0000256" key="8">
    <source>
        <dbReference type="ARBA" id="ARBA00022833"/>
    </source>
</evidence>
<dbReference type="PANTHER" id="PTHR23235">
    <property type="entry name" value="KRUEPPEL-LIKE TRANSCRIPTION FACTOR"/>
    <property type="match status" value="1"/>
</dbReference>
<keyword evidence="8" id="KW-0862">Zinc</keyword>
<evidence type="ECO:0000313" key="16">
    <source>
        <dbReference type="Proteomes" id="UP000887561"/>
    </source>
</evidence>
<evidence type="ECO:0000256" key="12">
    <source>
        <dbReference type="ARBA" id="ARBA00023242"/>
    </source>
</evidence>
<keyword evidence="10" id="KW-0238">DNA-binding</keyword>
<evidence type="ECO:0000256" key="5">
    <source>
        <dbReference type="ARBA" id="ARBA00022723"/>
    </source>
</evidence>
<dbReference type="GO" id="GO:0000978">
    <property type="term" value="F:RNA polymerase II cis-regulatory region sequence-specific DNA binding"/>
    <property type="evidence" value="ECO:0007669"/>
    <property type="project" value="TreeGrafter"/>
</dbReference>
<organism evidence="16 17">
    <name type="scientific">Meloidogyne javanica</name>
    <name type="common">Root-knot nematode worm</name>
    <dbReference type="NCBI Taxonomy" id="6303"/>
    <lineage>
        <taxon>Eukaryota</taxon>
        <taxon>Metazoa</taxon>
        <taxon>Ecdysozoa</taxon>
        <taxon>Nematoda</taxon>
        <taxon>Chromadorea</taxon>
        <taxon>Rhabditida</taxon>
        <taxon>Tylenchina</taxon>
        <taxon>Tylenchomorpha</taxon>
        <taxon>Tylenchoidea</taxon>
        <taxon>Meloidogynidae</taxon>
        <taxon>Meloidogyninae</taxon>
        <taxon>Meloidogyne</taxon>
        <taxon>Meloidogyne incognita group</taxon>
    </lineage>
</organism>
<evidence type="ECO:0000256" key="3">
    <source>
        <dbReference type="ARBA" id="ARBA00005682"/>
    </source>
</evidence>
<feature type="compositionally biased region" description="Gly residues" evidence="14">
    <location>
        <begin position="458"/>
        <end position="470"/>
    </location>
</feature>
<dbReference type="Pfam" id="PF00096">
    <property type="entry name" value="zf-C2H2"/>
    <property type="match status" value="3"/>
</dbReference>
<evidence type="ECO:0000256" key="7">
    <source>
        <dbReference type="ARBA" id="ARBA00022771"/>
    </source>
</evidence>
<evidence type="ECO:0000256" key="6">
    <source>
        <dbReference type="ARBA" id="ARBA00022737"/>
    </source>
</evidence>
<dbReference type="GO" id="GO:0000981">
    <property type="term" value="F:DNA-binding transcription factor activity, RNA polymerase II-specific"/>
    <property type="evidence" value="ECO:0007669"/>
    <property type="project" value="TreeGrafter"/>
</dbReference>
<feature type="domain" description="C2H2-type" evidence="15">
    <location>
        <begin position="419"/>
        <end position="446"/>
    </location>
</feature>
<keyword evidence="11" id="KW-0804">Transcription</keyword>
<dbReference type="GO" id="GO:0008270">
    <property type="term" value="F:zinc ion binding"/>
    <property type="evidence" value="ECO:0007669"/>
    <property type="project" value="UniProtKB-KW"/>
</dbReference>
<keyword evidence="16" id="KW-1185">Reference proteome</keyword>
<feature type="domain" description="C2H2-type" evidence="15">
    <location>
        <begin position="361"/>
        <end position="390"/>
    </location>
</feature>
<comment type="subcellular location">
    <subcellularLocation>
        <location evidence="2">Cytoplasm</location>
    </subcellularLocation>
    <subcellularLocation>
        <location evidence="1">Nucleus</location>
    </subcellularLocation>
</comment>
<feature type="region of interest" description="Disordered" evidence="14">
    <location>
        <begin position="205"/>
        <end position="226"/>
    </location>
</feature>
<keyword evidence="7 13" id="KW-0863">Zinc-finger</keyword>
<evidence type="ECO:0000256" key="9">
    <source>
        <dbReference type="ARBA" id="ARBA00023015"/>
    </source>
</evidence>
<feature type="domain" description="C2H2-type" evidence="15">
    <location>
        <begin position="391"/>
        <end position="418"/>
    </location>
</feature>
<dbReference type="GO" id="GO:0005634">
    <property type="term" value="C:nucleus"/>
    <property type="evidence" value="ECO:0007669"/>
    <property type="project" value="UniProtKB-SubCell"/>
</dbReference>
<evidence type="ECO:0000256" key="14">
    <source>
        <dbReference type="SAM" id="MobiDB-lite"/>
    </source>
</evidence>
<feature type="region of interest" description="Disordered" evidence="14">
    <location>
        <begin position="432"/>
        <end position="470"/>
    </location>
</feature>
<reference evidence="17" key="1">
    <citation type="submission" date="2022-11" db="UniProtKB">
        <authorList>
            <consortium name="WormBaseParasite"/>
        </authorList>
    </citation>
    <scope>IDENTIFICATION</scope>
</reference>
<dbReference type="PANTHER" id="PTHR23235:SF60">
    <property type="entry name" value="STRIPE, ISOFORM D"/>
    <property type="match status" value="1"/>
</dbReference>
<protein>
    <submittedName>
        <fullName evidence="17">C2H2-type domain-containing protein</fullName>
    </submittedName>
</protein>
<evidence type="ECO:0000256" key="4">
    <source>
        <dbReference type="ARBA" id="ARBA00022490"/>
    </source>
</evidence>
<dbReference type="PROSITE" id="PS50157">
    <property type="entry name" value="ZINC_FINGER_C2H2_2"/>
    <property type="match status" value="3"/>
</dbReference>
<keyword evidence="4" id="KW-0963">Cytoplasm</keyword>
<dbReference type="AlphaFoldDB" id="A0A915LQW5"/>
<dbReference type="Proteomes" id="UP000887561">
    <property type="component" value="Unplaced"/>
</dbReference>
<keyword evidence="6" id="KW-0677">Repeat</keyword>
<evidence type="ECO:0000256" key="11">
    <source>
        <dbReference type="ARBA" id="ARBA00023163"/>
    </source>
</evidence>
<evidence type="ECO:0000256" key="1">
    <source>
        <dbReference type="ARBA" id="ARBA00004123"/>
    </source>
</evidence>
<dbReference type="SMART" id="SM00355">
    <property type="entry name" value="ZnF_C2H2"/>
    <property type="match status" value="3"/>
</dbReference>
<keyword evidence="12" id="KW-0539">Nucleus</keyword>
<dbReference type="PROSITE" id="PS00028">
    <property type="entry name" value="ZINC_FINGER_C2H2_1"/>
    <property type="match status" value="3"/>
</dbReference>
<evidence type="ECO:0000313" key="17">
    <source>
        <dbReference type="WBParaSite" id="scaffold1445_cov257.g3106"/>
    </source>
</evidence>
<keyword evidence="9" id="KW-0805">Transcription regulation</keyword>
<name>A0A915LQW5_MELJA</name>
<dbReference type="InterPro" id="IPR013087">
    <property type="entry name" value="Znf_C2H2_type"/>
</dbReference>
<dbReference type="GO" id="GO:0005737">
    <property type="term" value="C:cytoplasm"/>
    <property type="evidence" value="ECO:0007669"/>
    <property type="project" value="UniProtKB-SubCell"/>
</dbReference>
<keyword evidence="5" id="KW-0479">Metal-binding</keyword>
<evidence type="ECO:0000256" key="13">
    <source>
        <dbReference type="PROSITE-ProRule" id="PRU00042"/>
    </source>
</evidence>
<dbReference type="FunFam" id="3.30.160.60:FF:000092">
    <property type="entry name" value="Early growth response protein 3"/>
    <property type="match status" value="1"/>
</dbReference>
<accession>A0A915LQW5</accession>
<feature type="region of interest" description="Disordered" evidence="14">
    <location>
        <begin position="57"/>
        <end position="77"/>
    </location>
</feature>
<evidence type="ECO:0000256" key="10">
    <source>
        <dbReference type="ARBA" id="ARBA00023125"/>
    </source>
</evidence>